<dbReference type="EMBL" id="CANHGI010000005">
    <property type="protein sequence ID" value="CAI5452308.1"/>
    <property type="molecule type" value="Genomic_DNA"/>
</dbReference>
<dbReference type="AlphaFoldDB" id="A0A9P1IZK8"/>
<evidence type="ECO:0000259" key="10">
    <source>
        <dbReference type="Pfam" id="PF17987"/>
    </source>
</evidence>
<dbReference type="PANTHER" id="PTHR44307">
    <property type="entry name" value="PHOSPHOETHANOLAMINE METHYLTRANSFERASE"/>
    <property type="match status" value="1"/>
</dbReference>
<gene>
    <name evidence="11" type="ORF">CAMP_LOCUS14945</name>
</gene>
<evidence type="ECO:0000259" key="9">
    <source>
        <dbReference type="Pfam" id="PF13649"/>
    </source>
</evidence>
<keyword evidence="4" id="KW-0808">Transferase</keyword>
<feature type="domain" description="Phosphoethanolamine N-methyltransferase 2 N-terminal" evidence="10">
    <location>
        <begin position="54"/>
        <end position="175"/>
    </location>
</feature>
<evidence type="ECO:0000256" key="2">
    <source>
        <dbReference type="ARBA" id="ARBA00005189"/>
    </source>
</evidence>
<evidence type="ECO:0000256" key="1">
    <source>
        <dbReference type="ARBA" id="ARBA00004969"/>
    </source>
</evidence>
<dbReference type="CDD" id="cd02440">
    <property type="entry name" value="AdoMet_MTases"/>
    <property type="match status" value="1"/>
</dbReference>
<dbReference type="Gene3D" id="3.40.50.150">
    <property type="entry name" value="Vaccinia Virus protein VP39"/>
    <property type="match status" value="1"/>
</dbReference>
<proteinExistence type="predicted"/>
<comment type="pathway">
    <text evidence="1">Phospholipid metabolism; phosphatidylcholine biosynthesis.</text>
</comment>
<sequence length="441" mass="50213">MSLSIQRQITHSVQNALIGSAHFQPETIRNVQIVTKCTNAASRFETVFPELFVNSKVSSHTSLEQLSTIRNADVIVINKVLGSIVDHAEELDTFLKNVLTATSFGGVVVIREDLQSHTDPKHVARLTDYFDVFRATVDSKNSGLELYTVDQVENSIYTRQNYLDFFWVFTKKEFAASTDETVTFRDFLDKTQYTNTGIYAYEWIFGDNFISPGGYEENLRIIKRFGDLKAGQTMLDIGVGIGGGARQVADEFGVQVHGIDLSSNMLAVALERIEKEKDARVRYSITDALVNNFAPNSFDYVFSRDCIQHIAGTENLFKRIYDTLKPGGKVLITMYGAGYGELSEKFKSYVSQRHYFLKNLKQIEQIAQSTGFTNIYTENLTPRFKEILGEERSRVENNMEEFLSKFSQKEYDSLVRGWTDKLGYIADDNHNWNLFLAQKPF</sequence>
<protein>
    <recommendedName>
        <fullName evidence="5">phosphoethanolamine N-methyltransferase</fullName>
        <ecNumber evidence="5">2.1.1.103</ecNumber>
    </recommendedName>
</protein>
<feature type="domain" description="Methyltransferase" evidence="9">
    <location>
        <begin position="235"/>
        <end position="328"/>
    </location>
</feature>
<evidence type="ECO:0000256" key="8">
    <source>
        <dbReference type="ARBA" id="ARBA00047841"/>
    </source>
</evidence>
<comment type="pathway">
    <text evidence="2">Lipid metabolism.</text>
</comment>
<comment type="catalytic activity">
    <reaction evidence="8">
        <text>N-methylethanolamine phosphate + S-adenosyl-L-methionine = N,N-dimethylethanolamine phosphate + S-adenosyl-L-homocysteine + H(+)</text>
        <dbReference type="Rhea" id="RHEA:25321"/>
        <dbReference type="ChEBI" id="CHEBI:15378"/>
        <dbReference type="ChEBI" id="CHEBI:57781"/>
        <dbReference type="ChEBI" id="CHEBI:57856"/>
        <dbReference type="ChEBI" id="CHEBI:58641"/>
        <dbReference type="ChEBI" id="CHEBI:59789"/>
        <dbReference type="EC" id="2.1.1.103"/>
    </reaction>
    <physiologicalReaction direction="left-to-right" evidence="8">
        <dbReference type="Rhea" id="RHEA:25322"/>
    </physiologicalReaction>
</comment>
<dbReference type="Pfam" id="PF17987">
    <property type="entry name" value="PMT2_N"/>
    <property type="match status" value="1"/>
</dbReference>
<dbReference type="SUPFAM" id="SSF53335">
    <property type="entry name" value="S-adenosyl-L-methionine-dependent methyltransferases"/>
    <property type="match status" value="1"/>
</dbReference>
<dbReference type="Proteomes" id="UP001152747">
    <property type="component" value="Unassembled WGS sequence"/>
</dbReference>
<reference evidence="11" key="1">
    <citation type="submission" date="2022-11" db="EMBL/GenBank/DDBJ databases">
        <authorList>
            <person name="Kikuchi T."/>
        </authorList>
    </citation>
    <scope>NUCLEOTIDE SEQUENCE</scope>
    <source>
        <strain evidence="11">PS1010</strain>
    </source>
</reference>
<dbReference type="InterPro" id="IPR040516">
    <property type="entry name" value="PMT2_N"/>
</dbReference>
<dbReference type="EC" id="2.1.1.103" evidence="5"/>
<evidence type="ECO:0000256" key="6">
    <source>
        <dbReference type="ARBA" id="ARBA00047619"/>
    </source>
</evidence>
<organism evidence="11 12">
    <name type="scientific">Caenorhabditis angaria</name>
    <dbReference type="NCBI Taxonomy" id="860376"/>
    <lineage>
        <taxon>Eukaryota</taxon>
        <taxon>Metazoa</taxon>
        <taxon>Ecdysozoa</taxon>
        <taxon>Nematoda</taxon>
        <taxon>Chromadorea</taxon>
        <taxon>Rhabditida</taxon>
        <taxon>Rhabditina</taxon>
        <taxon>Rhabditomorpha</taxon>
        <taxon>Rhabditoidea</taxon>
        <taxon>Rhabditidae</taxon>
        <taxon>Peloderinae</taxon>
        <taxon>Caenorhabditis</taxon>
    </lineage>
</organism>
<dbReference type="GO" id="GO:0000234">
    <property type="term" value="F:phosphoethanolamine N-methyltransferase activity"/>
    <property type="evidence" value="ECO:0007669"/>
    <property type="project" value="UniProtKB-EC"/>
</dbReference>
<accession>A0A9P1IZK8</accession>
<evidence type="ECO:0000256" key="4">
    <source>
        <dbReference type="ARBA" id="ARBA00022679"/>
    </source>
</evidence>
<dbReference type="OrthoDB" id="8300214at2759"/>
<comment type="catalytic activity">
    <reaction evidence="7">
        <text>phosphoethanolamine + S-adenosyl-L-methionine = N-methylethanolamine phosphate + S-adenosyl-L-homocysteine + H(+)</text>
        <dbReference type="Rhea" id="RHEA:20365"/>
        <dbReference type="ChEBI" id="CHEBI:15378"/>
        <dbReference type="ChEBI" id="CHEBI:57781"/>
        <dbReference type="ChEBI" id="CHEBI:57856"/>
        <dbReference type="ChEBI" id="CHEBI:58190"/>
        <dbReference type="ChEBI" id="CHEBI:59789"/>
        <dbReference type="EC" id="2.1.1.103"/>
    </reaction>
    <physiologicalReaction direction="left-to-right" evidence="7">
        <dbReference type="Rhea" id="RHEA:20366"/>
    </physiologicalReaction>
</comment>
<evidence type="ECO:0000313" key="11">
    <source>
        <dbReference type="EMBL" id="CAI5452308.1"/>
    </source>
</evidence>
<keyword evidence="3" id="KW-0489">Methyltransferase</keyword>
<dbReference type="PANTHER" id="PTHR44307:SF2">
    <property type="entry name" value="PHOSPHOETHANOLAMINE METHYLTRANSFERASE ISOFORM X1"/>
    <property type="match status" value="1"/>
</dbReference>
<evidence type="ECO:0000256" key="3">
    <source>
        <dbReference type="ARBA" id="ARBA00022603"/>
    </source>
</evidence>
<evidence type="ECO:0000313" key="12">
    <source>
        <dbReference type="Proteomes" id="UP001152747"/>
    </source>
</evidence>
<name>A0A9P1IZK8_9PELO</name>
<comment type="caution">
    <text evidence="11">The sequence shown here is derived from an EMBL/GenBank/DDBJ whole genome shotgun (WGS) entry which is preliminary data.</text>
</comment>
<dbReference type="InterPro" id="IPR029063">
    <property type="entry name" value="SAM-dependent_MTases_sf"/>
</dbReference>
<dbReference type="Pfam" id="PF13649">
    <property type="entry name" value="Methyltransf_25"/>
    <property type="match status" value="1"/>
</dbReference>
<dbReference type="GO" id="GO:0032259">
    <property type="term" value="P:methylation"/>
    <property type="evidence" value="ECO:0007669"/>
    <property type="project" value="UniProtKB-KW"/>
</dbReference>
<evidence type="ECO:0000256" key="7">
    <source>
        <dbReference type="ARBA" id="ARBA00047622"/>
    </source>
</evidence>
<keyword evidence="12" id="KW-1185">Reference proteome</keyword>
<comment type="catalytic activity">
    <reaction evidence="6">
        <text>N,N-dimethylethanolamine phosphate + S-adenosyl-L-methionine = phosphocholine + S-adenosyl-L-homocysteine + H(+)</text>
        <dbReference type="Rhea" id="RHEA:25325"/>
        <dbReference type="ChEBI" id="CHEBI:15378"/>
        <dbReference type="ChEBI" id="CHEBI:57856"/>
        <dbReference type="ChEBI" id="CHEBI:58641"/>
        <dbReference type="ChEBI" id="CHEBI:59789"/>
        <dbReference type="ChEBI" id="CHEBI:295975"/>
        <dbReference type="EC" id="2.1.1.103"/>
    </reaction>
    <physiologicalReaction direction="left-to-right" evidence="6">
        <dbReference type="Rhea" id="RHEA:25326"/>
    </physiologicalReaction>
</comment>
<evidence type="ECO:0000256" key="5">
    <source>
        <dbReference type="ARBA" id="ARBA00035674"/>
    </source>
</evidence>
<dbReference type="InterPro" id="IPR041698">
    <property type="entry name" value="Methyltransf_25"/>
</dbReference>